<dbReference type="Proteomes" id="UP000295689">
    <property type="component" value="Unassembled WGS sequence"/>
</dbReference>
<proteinExistence type="predicted"/>
<reference evidence="1 2" key="1">
    <citation type="journal article" date="2015" name="Stand. Genomic Sci.">
        <title>Genomic Encyclopedia of Bacterial and Archaeal Type Strains, Phase III: the genomes of soil and plant-associated and newly described type strains.</title>
        <authorList>
            <person name="Whitman W.B."/>
            <person name="Woyke T."/>
            <person name="Klenk H.P."/>
            <person name="Zhou Y."/>
            <person name="Lilburn T.G."/>
            <person name="Beck B.J."/>
            <person name="De Vos P."/>
            <person name="Vandamme P."/>
            <person name="Eisen J.A."/>
            <person name="Garrity G."/>
            <person name="Hugenholtz P."/>
            <person name="Kyrpides N.C."/>
        </authorList>
    </citation>
    <scope>NUCLEOTIDE SEQUENCE [LARGE SCALE GENOMIC DNA]</scope>
    <source>
        <strain evidence="1 2">CV53</strain>
    </source>
</reference>
<organism evidence="1 2">
    <name type="scientific">Mesobacillus foraminis</name>
    <dbReference type="NCBI Taxonomy" id="279826"/>
    <lineage>
        <taxon>Bacteria</taxon>
        <taxon>Bacillati</taxon>
        <taxon>Bacillota</taxon>
        <taxon>Bacilli</taxon>
        <taxon>Bacillales</taxon>
        <taxon>Bacillaceae</taxon>
        <taxon>Mesobacillus</taxon>
    </lineage>
</organism>
<dbReference type="EMBL" id="SLVV01000006">
    <property type="protein sequence ID" value="TCN25066.1"/>
    <property type="molecule type" value="Genomic_DNA"/>
</dbReference>
<dbReference type="AlphaFoldDB" id="A0A4R2BE87"/>
<keyword evidence="2" id="KW-1185">Reference proteome</keyword>
<evidence type="ECO:0000313" key="1">
    <source>
        <dbReference type="EMBL" id="TCN25066.1"/>
    </source>
</evidence>
<comment type="caution">
    <text evidence="1">The sequence shown here is derived from an EMBL/GenBank/DDBJ whole genome shotgun (WGS) entry which is preliminary data.</text>
</comment>
<sequence length="120" mass="13724">MLVTPTGHCNRQFPFKGASFRIGIIHPMPVSSRVDYFFWLNDRIATIKLANVHANINASDTVTAPPPFFGDELTTLEFPYYCLSIISYKGNICSILNRNMYKILHKADNRLTLKVLIYQI</sequence>
<gene>
    <name evidence="1" type="ORF">EV146_106269</name>
</gene>
<accession>A0A4R2BE87</accession>
<evidence type="ECO:0000313" key="2">
    <source>
        <dbReference type="Proteomes" id="UP000295689"/>
    </source>
</evidence>
<protein>
    <submittedName>
        <fullName evidence="1">Uncharacterized protein</fullName>
    </submittedName>
</protein>
<name>A0A4R2BE87_9BACI</name>